<dbReference type="EMBL" id="CP130946">
    <property type="protein sequence ID" value="XRP74542.1"/>
    <property type="molecule type" value="Genomic_DNA"/>
</dbReference>
<sequence length="461" mass="49883">METKPYAKIRLDQQSLQRLRSILSAPQRWISLWFFAYALQGAVTSGLLPILIPLMIVALSHHLSWVAYVMGAFNLGLLTSPLWGSLADRRHVHRLLFFGGFIVLAGTLTALPFLRGLLTWCLLVFLAGAGTSTVATVATLFVVEFAPKTEWEQRLSWLQTFNGAGQVAGLFLAGIFVTNFKLGMICSALILLPALWIGAKGLPIKAQHHDWRNEIGQKMRQDLDWHFIAQFGRPELLGGDLMRFSHHLSLGGLRQMKKTLGTAFGRFLLSWFAAAFGVSAFFAYFPVAMQKAYDVAPALTSSVYGLTAAAALSLYALGGQVSSRMGADRVYRWSLLTRLLGFILLALGLFLPVSPMIPGLLGFIIIIIAWPLQSISGTILTADLAPLSEGAAMGLFNAAGAVATVMGTFLTGPLMQWVGYPTLPLMGIIGLLLAWLGGGARTTGNTFPSVYDVPQGAGEVP</sequence>
<organism evidence="1 2">
    <name type="scientific">Acidithiobacillus ferruginosus</name>
    <dbReference type="NCBI Taxonomy" id="3063951"/>
    <lineage>
        <taxon>Bacteria</taxon>
        <taxon>Pseudomonadati</taxon>
        <taxon>Pseudomonadota</taxon>
        <taxon>Acidithiobacillia</taxon>
        <taxon>Acidithiobacillales</taxon>
        <taxon>Acidithiobacillaceae</taxon>
        <taxon>Acidithiobacillus</taxon>
    </lineage>
</organism>
<evidence type="ECO:0000313" key="2">
    <source>
        <dbReference type="Proteomes" id="UP001196097"/>
    </source>
</evidence>
<proteinExistence type="predicted"/>
<gene>
    <name evidence="1" type="ORF">HF292_012220</name>
</gene>
<evidence type="ECO:0000313" key="1">
    <source>
        <dbReference type="EMBL" id="XRP74542.1"/>
    </source>
</evidence>
<reference evidence="1 2" key="1">
    <citation type="journal article" date="2021" name="ISME J.">
        <title>Genomic evolution of the class Acidithiobacillia: deep-branching Proteobacteria living in extreme acidic conditions.</title>
        <authorList>
            <person name="Moya-Beltran A."/>
            <person name="Beard S."/>
            <person name="Rojas-Villalobos C."/>
            <person name="Issotta F."/>
            <person name="Gallardo Y."/>
            <person name="Ulloa R."/>
            <person name="Giaveno A."/>
            <person name="Degli Esposti M."/>
            <person name="Johnson D.B."/>
            <person name="Quatrini R."/>
        </authorList>
    </citation>
    <scope>NUCLEOTIDE SEQUENCE [LARGE SCALE GENOMIC DNA]</scope>
    <source>
        <strain evidence="1 2">CF3</strain>
    </source>
</reference>
<keyword evidence="2" id="KW-1185">Reference proteome</keyword>
<dbReference type="Proteomes" id="UP001196097">
    <property type="component" value="Chromosome"/>
</dbReference>
<name>A0ACD5IL63_9PROT</name>
<protein>
    <submittedName>
        <fullName evidence="1">MFS transporter</fullName>
    </submittedName>
</protein>
<accession>A0ACD5IL63</accession>